<dbReference type="AlphaFoldDB" id="A0A7S1KW40"/>
<feature type="region of interest" description="Disordered" evidence="1">
    <location>
        <begin position="461"/>
        <end position="533"/>
    </location>
</feature>
<dbReference type="EMBL" id="HBGE01001043">
    <property type="protein sequence ID" value="CAD9087062.1"/>
    <property type="molecule type" value="Transcribed_RNA"/>
</dbReference>
<feature type="compositionally biased region" description="Low complexity" evidence="1">
    <location>
        <begin position="488"/>
        <end position="503"/>
    </location>
</feature>
<reference evidence="2" key="1">
    <citation type="submission" date="2021-01" db="EMBL/GenBank/DDBJ databases">
        <authorList>
            <person name="Corre E."/>
            <person name="Pelletier E."/>
            <person name="Niang G."/>
            <person name="Scheremetjew M."/>
            <person name="Finn R."/>
            <person name="Kale V."/>
            <person name="Holt S."/>
            <person name="Cochrane G."/>
            <person name="Meng A."/>
            <person name="Brown T."/>
            <person name="Cohen L."/>
        </authorList>
    </citation>
    <scope>NUCLEOTIDE SEQUENCE</scope>
    <source>
        <strain evidence="2">OF101</strain>
    </source>
</reference>
<sequence>MVKAPAAAEASALVTPVKVRKPRSKEGAAEAKAAATMTSEEWKKLQVGMVEAWPQPGYMAQPMPGRSHTNYRNETYEYITRWMAETKISYRPHAKSPGSKSHLRYEKYSKATTVREALEIGSFPQDWCWDYERGYIKVEGPVRSEPIDIVQCTDTNALTEVDRVIYRWYNKELAKNLGLDYKDLFGTSDPSILRAHRLVAQREARSRLEAAEREGRRISDDDVLATLKQWAFIKNAARSNVIPEGQEWVWSDTLGLIRDRLGSIHTTPATKLYPEVVQLLVKWLNDRLPQEASTFRFTSINLNCNYAARLHRDGNNFGASFIKAFGDFTGGNLKYWPEDDKGTDLENLPEAKSVSLDIGSGPNGGLALFNGNSGHAVEDFQGTRYSIVYFTLGCHDRAVQEERSFLWRMGVPFPSVDEERHTILRKPRGYGARPPATPMRDTRPTVLHFKNSDLEAREFVPRPLQKVEPLHPAGRGQAASSEQQISPAKGAKPAAKAKAAAATKVRKQHLKRAGAGSAPLFGSGPASSGDLSPSMAAAAIVVE</sequence>
<name>A0A7S1KW40_ALECA</name>
<gene>
    <name evidence="2" type="ORF">ACAT0790_LOCUS636</name>
</gene>
<organism evidence="2">
    <name type="scientific">Alexandrium catenella</name>
    <name type="common">Red tide dinoflagellate</name>
    <name type="synonym">Gonyaulax catenella</name>
    <dbReference type="NCBI Taxonomy" id="2925"/>
    <lineage>
        <taxon>Eukaryota</taxon>
        <taxon>Sar</taxon>
        <taxon>Alveolata</taxon>
        <taxon>Dinophyceae</taxon>
        <taxon>Gonyaulacales</taxon>
        <taxon>Pyrocystaceae</taxon>
        <taxon>Alexandrium</taxon>
    </lineage>
</organism>
<evidence type="ECO:0000313" key="2">
    <source>
        <dbReference type="EMBL" id="CAD9087062.1"/>
    </source>
</evidence>
<evidence type="ECO:0000256" key="1">
    <source>
        <dbReference type="SAM" id="MobiDB-lite"/>
    </source>
</evidence>
<accession>A0A7S1KW40</accession>
<proteinExistence type="predicted"/>
<protein>
    <submittedName>
        <fullName evidence="2">Uncharacterized protein</fullName>
    </submittedName>
</protein>